<sequence>MRRGLYGHMFGGQQKRRSTPCLLGGVDVKCPSVPSGPPKPLPETLRECTSLAVSLGRPVQLWIWCEVKDSTHYNILIRCLQDPTQCVSKKEFVVFIWSVYVSDHHMVPLHVKLQREEPARDLSLNLSHPHREICGQQDRHTPAHRPESEE</sequence>
<organism evidence="1 2">
    <name type="scientific">Pleurodeles waltl</name>
    <name type="common">Iberian ribbed newt</name>
    <dbReference type="NCBI Taxonomy" id="8319"/>
    <lineage>
        <taxon>Eukaryota</taxon>
        <taxon>Metazoa</taxon>
        <taxon>Chordata</taxon>
        <taxon>Craniata</taxon>
        <taxon>Vertebrata</taxon>
        <taxon>Euteleostomi</taxon>
        <taxon>Amphibia</taxon>
        <taxon>Batrachia</taxon>
        <taxon>Caudata</taxon>
        <taxon>Salamandroidea</taxon>
        <taxon>Salamandridae</taxon>
        <taxon>Pleurodelinae</taxon>
        <taxon>Pleurodeles</taxon>
    </lineage>
</organism>
<evidence type="ECO:0000313" key="1">
    <source>
        <dbReference type="EMBL" id="KAJ1199935.1"/>
    </source>
</evidence>
<accession>A0AAV7VI92</accession>
<evidence type="ECO:0000313" key="2">
    <source>
        <dbReference type="Proteomes" id="UP001066276"/>
    </source>
</evidence>
<dbReference type="AlphaFoldDB" id="A0AAV7VI92"/>
<dbReference type="Proteomes" id="UP001066276">
    <property type="component" value="Chromosome 2_1"/>
</dbReference>
<reference evidence="1" key="1">
    <citation type="journal article" date="2022" name="bioRxiv">
        <title>Sequencing and chromosome-scale assembly of the giantPleurodeles waltlgenome.</title>
        <authorList>
            <person name="Brown T."/>
            <person name="Elewa A."/>
            <person name="Iarovenko S."/>
            <person name="Subramanian E."/>
            <person name="Araus A.J."/>
            <person name="Petzold A."/>
            <person name="Susuki M."/>
            <person name="Suzuki K.-i.T."/>
            <person name="Hayashi T."/>
            <person name="Toyoda A."/>
            <person name="Oliveira C."/>
            <person name="Osipova E."/>
            <person name="Leigh N.D."/>
            <person name="Simon A."/>
            <person name="Yun M.H."/>
        </authorList>
    </citation>
    <scope>NUCLEOTIDE SEQUENCE</scope>
    <source>
        <strain evidence="1">20211129_DDA</strain>
        <tissue evidence="1">Liver</tissue>
    </source>
</reference>
<protein>
    <submittedName>
        <fullName evidence="1">Uncharacterized protein</fullName>
    </submittedName>
</protein>
<keyword evidence="2" id="KW-1185">Reference proteome</keyword>
<gene>
    <name evidence="1" type="ORF">NDU88_003767</name>
</gene>
<comment type="caution">
    <text evidence="1">The sequence shown here is derived from an EMBL/GenBank/DDBJ whole genome shotgun (WGS) entry which is preliminary data.</text>
</comment>
<name>A0AAV7VI92_PLEWA</name>
<proteinExistence type="predicted"/>
<dbReference type="EMBL" id="JANPWB010000003">
    <property type="protein sequence ID" value="KAJ1199935.1"/>
    <property type="molecule type" value="Genomic_DNA"/>
</dbReference>